<gene>
    <name evidence="1" type="ORF">LIER_03262</name>
</gene>
<reference evidence="1 2" key="1">
    <citation type="submission" date="2024-01" db="EMBL/GenBank/DDBJ databases">
        <title>The complete chloroplast genome sequence of Lithospermum erythrorhizon: insights into the phylogenetic relationship among Boraginaceae species and the maternal lineages of purple gromwells.</title>
        <authorList>
            <person name="Okada T."/>
            <person name="Watanabe K."/>
        </authorList>
    </citation>
    <scope>NUCLEOTIDE SEQUENCE [LARGE SCALE GENOMIC DNA]</scope>
</reference>
<dbReference type="AlphaFoldDB" id="A0AAV3NWE6"/>
<accession>A0AAV3NWE6</accession>
<sequence length="90" mass="10274">MDAEIIRELLGCQLSNEEATPGGFNLAMSRAWNFKGLRVSRVRGSILHVFFPDEKVKERVMESGPWCFDNNLIVMVDWGRDVDPLNFGIM</sequence>
<evidence type="ECO:0000313" key="2">
    <source>
        <dbReference type="Proteomes" id="UP001454036"/>
    </source>
</evidence>
<dbReference type="EMBL" id="BAABME010000386">
    <property type="protein sequence ID" value="GAA0142340.1"/>
    <property type="molecule type" value="Genomic_DNA"/>
</dbReference>
<protein>
    <recommendedName>
        <fullName evidence="3">DUF4283 domain-containing protein</fullName>
    </recommendedName>
</protein>
<evidence type="ECO:0008006" key="3">
    <source>
        <dbReference type="Google" id="ProtNLM"/>
    </source>
</evidence>
<comment type="caution">
    <text evidence="1">The sequence shown here is derived from an EMBL/GenBank/DDBJ whole genome shotgun (WGS) entry which is preliminary data.</text>
</comment>
<name>A0AAV3NWE6_LITER</name>
<keyword evidence="2" id="KW-1185">Reference proteome</keyword>
<proteinExistence type="predicted"/>
<evidence type="ECO:0000313" key="1">
    <source>
        <dbReference type="EMBL" id="GAA0142340.1"/>
    </source>
</evidence>
<organism evidence="1 2">
    <name type="scientific">Lithospermum erythrorhizon</name>
    <name type="common">Purple gromwell</name>
    <name type="synonym">Lithospermum officinale var. erythrorhizon</name>
    <dbReference type="NCBI Taxonomy" id="34254"/>
    <lineage>
        <taxon>Eukaryota</taxon>
        <taxon>Viridiplantae</taxon>
        <taxon>Streptophyta</taxon>
        <taxon>Embryophyta</taxon>
        <taxon>Tracheophyta</taxon>
        <taxon>Spermatophyta</taxon>
        <taxon>Magnoliopsida</taxon>
        <taxon>eudicotyledons</taxon>
        <taxon>Gunneridae</taxon>
        <taxon>Pentapetalae</taxon>
        <taxon>asterids</taxon>
        <taxon>lamiids</taxon>
        <taxon>Boraginales</taxon>
        <taxon>Boraginaceae</taxon>
        <taxon>Boraginoideae</taxon>
        <taxon>Lithospermeae</taxon>
        <taxon>Lithospermum</taxon>
    </lineage>
</organism>
<dbReference type="Proteomes" id="UP001454036">
    <property type="component" value="Unassembled WGS sequence"/>
</dbReference>